<feature type="domain" description="Metalloprotease TldD/E C-terminal" evidence="2">
    <location>
        <begin position="238"/>
        <end position="456"/>
    </location>
</feature>
<evidence type="ECO:0000313" key="3">
    <source>
        <dbReference type="EMBL" id="GID76402.1"/>
    </source>
</evidence>
<comment type="caution">
    <text evidence="3">The sequence shown here is derived from an EMBL/GenBank/DDBJ whole genome shotgun (WGS) entry which is preliminary data.</text>
</comment>
<dbReference type="EMBL" id="BOMI01000099">
    <property type="protein sequence ID" value="GID76402.1"/>
    <property type="molecule type" value="Genomic_DNA"/>
</dbReference>
<dbReference type="Pfam" id="PF19289">
    <property type="entry name" value="PmbA_TldD_3rd"/>
    <property type="match status" value="1"/>
</dbReference>
<evidence type="ECO:0000259" key="2">
    <source>
        <dbReference type="Pfam" id="PF19289"/>
    </source>
</evidence>
<dbReference type="PANTHER" id="PTHR43666:SF1">
    <property type="entry name" value="CONSERVED PROTEIN"/>
    <property type="match status" value="1"/>
</dbReference>
<feature type="compositionally biased region" description="Low complexity" evidence="1">
    <location>
        <begin position="332"/>
        <end position="344"/>
    </location>
</feature>
<accession>A0ABQ3Y8U1</accession>
<dbReference type="InterPro" id="IPR036059">
    <property type="entry name" value="TldD/PmbA_sf"/>
</dbReference>
<evidence type="ECO:0000256" key="1">
    <source>
        <dbReference type="SAM" id="MobiDB-lite"/>
    </source>
</evidence>
<gene>
    <name evidence="3" type="ORF">Ade02nite_50430</name>
</gene>
<dbReference type="RefSeq" id="WP_203768809.1">
    <property type="nucleotide sequence ID" value="NZ_BAAABO010000042.1"/>
</dbReference>
<organism evidence="3 4">
    <name type="scientific">Paractinoplanes deccanensis</name>
    <dbReference type="NCBI Taxonomy" id="113561"/>
    <lineage>
        <taxon>Bacteria</taxon>
        <taxon>Bacillati</taxon>
        <taxon>Actinomycetota</taxon>
        <taxon>Actinomycetes</taxon>
        <taxon>Micromonosporales</taxon>
        <taxon>Micromonosporaceae</taxon>
        <taxon>Paractinoplanes</taxon>
    </lineage>
</organism>
<feature type="region of interest" description="Disordered" evidence="1">
    <location>
        <begin position="328"/>
        <end position="378"/>
    </location>
</feature>
<dbReference type="PANTHER" id="PTHR43666">
    <property type="entry name" value="TLDD PROTEIN"/>
    <property type="match status" value="1"/>
</dbReference>
<dbReference type="Gene3D" id="3.30.2290.10">
    <property type="entry name" value="PmbA/TldD superfamily"/>
    <property type="match status" value="1"/>
</dbReference>
<keyword evidence="4" id="KW-1185">Reference proteome</keyword>
<sequence>MTADIVRSGVELELAARVVELVREIAGPAADAEVMVRHDAEALTRFANSAIHQNVAEATTTIRLRLHLDGRTASSSTTVIEPAGLRGLVERTVTAVRLSPPDTTWPGLTPPTPLHGHAGYHGSGPRSGLDFGFDEATARATPAERAERVRDFVRAAEGLETAGYCRTAYTSAAFANSAGQAVEGRTAEAAMDGIARLAGADGVARLAGGRIADLDGAVLGARAAAKARAAQDPVELPPGKYEVVLEPEAVADLLDNFATFGFNGRAFAQKQSFAELEADQFDPAVTIVDEPLGSREEPAPGLPFDSEGTPRESLVLVRDGVTKAVAHDRASAADAGTTSTGHASPASRSWGPMASHMRLEAAPSSTESPLPPAAAASPIAESARPLVARMRRGLLITDLWYTRVLDQKALIITGLTRNGVWLIEDGEITRPVSNMRFTQSYPQALSRGAVLGIGSESVLLPDRWSGTRYAAPALHLASWNLTGNASG</sequence>
<dbReference type="InterPro" id="IPR035068">
    <property type="entry name" value="TldD/PmbA_N"/>
</dbReference>
<name>A0ABQ3Y8U1_9ACTN</name>
<protein>
    <submittedName>
        <fullName evidence="3">Peptidase U62</fullName>
    </submittedName>
</protein>
<feature type="compositionally biased region" description="Low complexity" evidence="1">
    <location>
        <begin position="360"/>
        <end position="378"/>
    </location>
</feature>
<dbReference type="SUPFAM" id="SSF111283">
    <property type="entry name" value="Putative modulator of DNA gyrase, PmbA/TldD"/>
    <property type="match status" value="1"/>
</dbReference>
<evidence type="ECO:0000313" key="4">
    <source>
        <dbReference type="Proteomes" id="UP000609879"/>
    </source>
</evidence>
<proteinExistence type="predicted"/>
<dbReference type="InterPro" id="IPR045569">
    <property type="entry name" value="Metalloprtase-TldD/E_C"/>
</dbReference>
<feature type="region of interest" description="Disordered" evidence="1">
    <location>
        <begin position="290"/>
        <end position="310"/>
    </location>
</feature>
<reference evidence="3 4" key="1">
    <citation type="submission" date="2021-01" db="EMBL/GenBank/DDBJ databases">
        <title>Whole genome shotgun sequence of Actinoplanes deccanensis NBRC 13994.</title>
        <authorList>
            <person name="Komaki H."/>
            <person name="Tamura T."/>
        </authorList>
    </citation>
    <scope>NUCLEOTIDE SEQUENCE [LARGE SCALE GENOMIC DNA]</scope>
    <source>
        <strain evidence="3 4">NBRC 13994</strain>
    </source>
</reference>
<dbReference type="Proteomes" id="UP000609879">
    <property type="component" value="Unassembled WGS sequence"/>
</dbReference>